<proteinExistence type="predicted"/>
<evidence type="ECO:0000313" key="1">
    <source>
        <dbReference type="EMBL" id="KAJ3219586.1"/>
    </source>
</evidence>
<accession>A0AAD5U081</accession>
<keyword evidence="2" id="KW-1185">Reference proteome</keyword>
<dbReference type="EMBL" id="JADGJW010000334">
    <property type="protein sequence ID" value="KAJ3219586.1"/>
    <property type="molecule type" value="Genomic_DNA"/>
</dbReference>
<comment type="caution">
    <text evidence="1">The sequence shown here is derived from an EMBL/GenBank/DDBJ whole genome shotgun (WGS) entry which is preliminary data.</text>
</comment>
<evidence type="ECO:0000313" key="2">
    <source>
        <dbReference type="Proteomes" id="UP001211065"/>
    </source>
</evidence>
<dbReference type="SUPFAM" id="SSF50978">
    <property type="entry name" value="WD40 repeat-like"/>
    <property type="match status" value="1"/>
</dbReference>
<name>A0AAD5U081_9FUNG</name>
<dbReference type="AlphaFoldDB" id="A0AAD5U081"/>
<protein>
    <submittedName>
        <fullName evidence="1">Uncharacterized protein</fullName>
    </submittedName>
</protein>
<dbReference type="Proteomes" id="UP001211065">
    <property type="component" value="Unassembled WGS sequence"/>
</dbReference>
<gene>
    <name evidence="1" type="ORF">HK099_004646</name>
</gene>
<organism evidence="1 2">
    <name type="scientific">Clydaea vesicula</name>
    <dbReference type="NCBI Taxonomy" id="447962"/>
    <lineage>
        <taxon>Eukaryota</taxon>
        <taxon>Fungi</taxon>
        <taxon>Fungi incertae sedis</taxon>
        <taxon>Chytridiomycota</taxon>
        <taxon>Chytridiomycota incertae sedis</taxon>
        <taxon>Chytridiomycetes</taxon>
        <taxon>Lobulomycetales</taxon>
        <taxon>Lobulomycetaceae</taxon>
        <taxon>Clydaea</taxon>
    </lineage>
</organism>
<sequence>MYNLISKQSWYQYYLNVFPEIPLVFDPAISFHQKYKTSLKVLNKFGNPKSDGNKRDCCHTDDEYVKIDDFQNYLVIAFEPNQDLLHKSVDVHTFGYTYFDEKDLTTTTVFANLNFTLGKTKKYSLKNDKPVLLMHFSILSDLYVLSANDVVEDYCDTIYFHSYKNKEHIYSTYSHDSFNIYNVYKYYCKAKSPSILYGGNSRREDCVILHGTSTEITEEFIFCIFDFVQCKSLAMFSFPKQYYFSKCDPERSWFITSSTEKSNMIKVWEFNTMECLFSVDLGDVGFFTEGGLSKSPEYWKSETSFTQNSSKINQPLVFASVSQSKNKIGLWDLENFYQLSAKEKEEKRDYTLAHKLSNVALEELSKESDQYEFVTITKNSVEVTTQNDGVFYFNSIAKTENLVFTSKIFNCKLLEYNFTNPLQDNDFRSNFFDFFVLDPIVILMFDHCK</sequence>
<dbReference type="InterPro" id="IPR036322">
    <property type="entry name" value="WD40_repeat_dom_sf"/>
</dbReference>
<reference evidence="1" key="1">
    <citation type="submission" date="2020-05" db="EMBL/GenBank/DDBJ databases">
        <title>Phylogenomic resolution of chytrid fungi.</title>
        <authorList>
            <person name="Stajich J.E."/>
            <person name="Amses K."/>
            <person name="Simmons R."/>
            <person name="Seto K."/>
            <person name="Myers J."/>
            <person name="Bonds A."/>
            <person name="Quandt C.A."/>
            <person name="Barry K."/>
            <person name="Liu P."/>
            <person name="Grigoriev I."/>
            <person name="Longcore J.E."/>
            <person name="James T.Y."/>
        </authorList>
    </citation>
    <scope>NUCLEOTIDE SEQUENCE</scope>
    <source>
        <strain evidence="1">JEL0476</strain>
    </source>
</reference>